<keyword evidence="2" id="KW-1185">Reference proteome</keyword>
<dbReference type="PATRIC" id="fig|1005043.3.peg.1933"/>
<name>G2H202_9ENTR</name>
<reference evidence="1 2" key="1">
    <citation type="journal article" date="2012" name="Genome Res.">
        <title>Genomic basis of endosymbiont-conferred protection against an insect parasitoid.</title>
        <authorList>
            <person name="Hansen A.K."/>
            <person name="Vorburger C."/>
            <person name="Moran N.A."/>
        </authorList>
    </citation>
    <scope>NUCLEOTIDE SEQUENCE [LARGE SCALE GENOMIC DNA]</scope>
    <source>
        <strain evidence="2">R5.15</strain>
    </source>
</reference>
<accession>G2H202</accession>
<organism evidence="1 2">
    <name type="scientific">Candidatus Regiella insecticola 5.15</name>
    <dbReference type="NCBI Taxonomy" id="1005043"/>
    <lineage>
        <taxon>Bacteria</taxon>
        <taxon>Pseudomonadati</taxon>
        <taxon>Pseudomonadota</taxon>
        <taxon>Gammaproteobacteria</taxon>
        <taxon>Enterobacterales</taxon>
        <taxon>Enterobacteriaceae</taxon>
        <taxon>aphid secondary symbionts</taxon>
        <taxon>Candidatus Regiella</taxon>
    </lineage>
</organism>
<sequence>MGIFEKYRNPINNYWNVFYKISKSNQMKALDFITTEAALAISFTSFLFNAYEYHNGEDYRQSSLALTRVGFDVVGITFDVMSTKYLSIAQGFPEMMAVIAAGYGLSETSKALTSSIELMVDNITQARLAGMYFNHLKQGFEQGGFTLIGNVMIPWQGAVIKAIHLENARAPTVVFDEIGAQIRKKTAQGEDYFTNADDPEAYINLRELNEIEKDQIVAIAHVPTAGAPGKTAASNILMLPTSPRVKIDPIYGQTNLIKWRGDAEFDAVRYFAKKDPHFIFSFYKNASFLDPMNNAVGLGWMAMTGLTYRYPATKTDVNVYLGNDHFNLIAPGIKKEQKTSDSLYKKHLHYILHAPEQGKGSVFLLLNRGQADVTIVCSNPNVQWVISTDHEHLTAMEVEKTPSGYRIFKNLPDNFDETESICLNVTQRANTKLIFHMASGIGIADRNGNIMINEIDAEHILLSLDNESIDFHDPTELMRSLNPALITPEVVKAYFREVIIATVRNIAIEDIKKMTEKITKMVKAVTLMKKSTDYAAALQAIQSLREVTDITTMLTEMQSITEIQSDKGKGIVAKIVANMAEEIQTTKANKVMHLIQLLQSSPEMTAFPLYSYVKNFTLRGDEENKNVYYSLRTQDFVRTENQQDTLFANTQRRHVETLFFDETHAWFKGDLLLSTDDDNPHLYIYRNLIWVSAVESKKLIQVYFPICHQPDVLEIQNKGEGVQENIKHRSRSKITRITDQKNIERFIFFEQEYTYQRQGIEQRFILKYKIDTLKPEQGVILTRALSLPSTIKNRLITDLNLDFLSHFMQQYSTLKPITLPLDKLNPWTRRALNIKAIHNFSTDTVIMISNQLIWPLMGTIVAKGIINVNLPMSISNNSTDTINHAGTTMVAINENLITGSKQQTNTLYYHFWSITDREQKFKKLYVQQDNMPATEMDLRHFGLGKDKVLSIKNTIINTANGLIYGLYDDRSISFVGVGKNWLTDHGDWWIYFKSYIDQLTKRVEGLTSLPVGQINPINIAPYLTISGLLDNDGLKPLAAWYDRSSQQFIFCQRDFSADNFSTNNSSQQLNYLGIDSNTQKNAWIMDVKNEKNKEIGYVDSVALDDVGAFFHKIVLKKTGLSRLKRVLNRQSSTPLSFTQVSTEENGYLKATTTEGLLLQIKKANGFFDLSLLGITLPFIAIQTVNTAEIKQQIKNIIQYYHYPELLRVQIKKDIQGWYHTKKDKLFMPAEVNEWGIKTIYNLDHYLGFNNQTHCAYFTNNDENHANLIKINQNEEIENILLKKGRLYQRTNSLLILDSDTVTQLADDEYVNVDVPALLITTPFDQPKNASFTFQAEKFRYPVIYLEHGNAGTLRCIMPAGSQPESLFISRKFKFLCLFVKNNLFVVNHSFVPTDDNSSQRLQLVFEGLEMPVQGLSKHYIAIPRDPLVTDGSAVIDVIISIHQLVKYYIEQASTETRDGHVIIPLPRLVA</sequence>
<protein>
    <submittedName>
        <fullName evidence="1">Uncharacterized protein</fullName>
    </submittedName>
</protein>
<dbReference type="EMBL" id="AGCA01000491">
    <property type="protein sequence ID" value="EGY27979.1"/>
    <property type="molecule type" value="Genomic_DNA"/>
</dbReference>
<gene>
    <name evidence="1" type="ORF">Rin_00020990</name>
</gene>
<comment type="caution">
    <text evidence="1">The sequence shown here is derived from an EMBL/GenBank/DDBJ whole genome shotgun (WGS) entry which is preliminary data.</text>
</comment>
<proteinExistence type="predicted"/>
<dbReference type="Proteomes" id="UP000004116">
    <property type="component" value="Unassembled WGS sequence"/>
</dbReference>
<evidence type="ECO:0000313" key="2">
    <source>
        <dbReference type="Proteomes" id="UP000004116"/>
    </source>
</evidence>
<evidence type="ECO:0000313" key="1">
    <source>
        <dbReference type="EMBL" id="EGY27979.1"/>
    </source>
</evidence>